<comment type="caution">
    <text evidence="2">The sequence shown here is derived from an EMBL/GenBank/DDBJ whole genome shotgun (WGS) entry which is preliminary data.</text>
</comment>
<dbReference type="Proteomes" id="UP000004416">
    <property type="component" value="Unassembled WGS sequence"/>
</dbReference>
<name>G9XRN5_DESHA</name>
<evidence type="ECO:0000313" key="2">
    <source>
        <dbReference type="EMBL" id="EHL05716.1"/>
    </source>
</evidence>
<sequence length="44" mass="4951">MGASSAQEDLTTQANRAKEDKEMSIKVLSFKAYHPFLQYEAVCL</sequence>
<feature type="compositionally biased region" description="Polar residues" evidence="1">
    <location>
        <begin position="1"/>
        <end position="15"/>
    </location>
</feature>
<proteinExistence type="predicted"/>
<dbReference type="AlphaFoldDB" id="G9XRN5"/>
<reference evidence="2 3" key="1">
    <citation type="submission" date="2011-08" db="EMBL/GenBank/DDBJ databases">
        <authorList>
            <person name="Weinstock G."/>
            <person name="Sodergren E."/>
            <person name="Clifton S."/>
            <person name="Fulton L."/>
            <person name="Fulton B."/>
            <person name="Courtney L."/>
            <person name="Fronick C."/>
            <person name="Harrison M."/>
            <person name="Strong C."/>
            <person name="Farmer C."/>
            <person name="Delahaunty K."/>
            <person name="Markovic C."/>
            <person name="Hall O."/>
            <person name="Minx P."/>
            <person name="Tomlinson C."/>
            <person name="Mitreva M."/>
            <person name="Hou S."/>
            <person name="Chen J."/>
            <person name="Wollam A."/>
            <person name="Pepin K.H."/>
            <person name="Johnson M."/>
            <person name="Bhonagiri V."/>
            <person name="Zhang X."/>
            <person name="Suruliraj S."/>
            <person name="Warren W."/>
            <person name="Chinwalla A."/>
            <person name="Mardis E.R."/>
            <person name="Wilson R.K."/>
        </authorList>
    </citation>
    <scope>NUCLEOTIDE SEQUENCE [LARGE SCALE GENOMIC DNA]</scope>
    <source>
        <strain evidence="2 3">DP7</strain>
    </source>
</reference>
<evidence type="ECO:0000313" key="3">
    <source>
        <dbReference type="Proteomes" id="UP000004416"/>
    </source>
</evidence>
<accession>G9XRN5</accession>
<gene>
    <name evidence="2" type="ORF">HMPREF0322_03632</name>
</gene>
<dbReference type="EMBL" id="AFZX01000093">
    <property type="protein sequence ID" value="EHL05716.1"/>
    <property type="molecule type" value="Genomic_DNA"/>
</dbReference>
<dbReference type="HOGENOM" id="CLU_3215325_0_0_9"/>
<organism evidence="2 3">
    <name type="scientific">Desulfitobacterium hafniense DP7</name>
    <dbReference type="NCBI Taxonomy" id="537010"/>
    <lineage>
        <taxon>Bacteria</taxon>
        <taxon>Bacillati</taxon>
        <taxon>Bacillota</taxon>
        <taxon>Clostridia</taxon>
        <taxon>Eubacteriales</taxon>
        <taxon>Desulfitobacteriaceae</taxon>
        <taxon>Desulfitobacterium</taxon>
    </lineage>
</organism>
<evidence type="ECO:0000256" key="1">
    <source>
        <dbReference type="SAM" id="MobiDB-lite"/>
    </source>
</evidence>
<protein>
    <submittedName>
        <fullName evidence="2">Uncharacterized protein</fullName>
    </submittedName>
</protein>
<feature type="region of interest" description="Disordered" evidence="1">
    <location>
        <begin position="1"/>
        <end position="21"/>
    </location>
</feature>